<dbReference type="Pfam" id="PF07715">
    <property type="entry name" value="Plug"/>
    <property type="match status" value="1"/>
</dbReference>
<evidence type="ECO:0000256" key="15">
    <source>
        <dbReference type="SAM" id="SignalP"/>
    </source>
</evidence>
<dbReference type="PANTHER" id="PTHR32552">
    <property type="entry name" value="FERRICHROME IRON RECEPTOR-RELATED"/>
    <property type="match status" value="1"/>
</dbReference>
<evidence type="ECO:0000256" key="10">
    <source>
        <dbReference type="ARBA" id="ARBA00023136"/>
    </source>
</evidence>
<dbReference type="InterPro" id="IPR012910">
    <property type="entry name" value="Plug_dom"/>
</dbReference>
<dbReference type="InterPro" id="IPR010917">
    <property type="entry name" value="TonB_rcpt_CS"/>
</dbReference>
<dbReference type="InterPro" id="IPR000531">
    <property type="entry name" value="Beta-barrel_TonB"/>
</dbReference>
<dbReference type="Gene3D" id="2.40.170.20">
    <property type="entry name" value="TonB-dependent receptor, beta-barrel domain"/>
    <property type="match status" value="2"/>
</dbReference>
<name>A0A4S2HF27_9PROT</name>
<organism evidence="18 19">
    <name type="scientific">Marinicauda pacifica</name>
    <dbReference type="NCBI Taxonomy" id="1133559"/>
    <lineage>
        <taxon>Bacteria</taxon>
        <taxon>Pseudomonadati</taxon>
        <taxon>Pseudomonadota</taxon>
        <taxon>Alphaproteobacteria</taxon>
        <taxon>Maricaulales</taxon>
        <taxon>Maricaulaceae</taxon>
        <taxon>Marinicauda</taxon>
    </lineage>
</organism>
<dbReference type="OrthoDB" id="7313036at2"/>
<dbReference type="PROSITE" id="PS01156">
    <property type="entry name" value="TONB_DEPENDENT_REC_2"/>
    <property type="match status" value="1"/>
</dbReference>
<dbReference type="Proteomes" id="UP000305451">
    <property type="component" value="Unassembled WGS sequence"/>
</dbReference>
<keyword evidence="11 12" id="KW-0998">Cell outer membrane</keyword>
<evidence type="ECO:0000259" key="17">
    <source>
        <dbReference type="Pfam" id="PF07715"/>
    </source>
</evidence>
<feature type="domain" description="TonB-dependent receptor plug" evidence="17">
    <location>
        <begin position="64"/>
        <end position="176"/>
    </location>
</feature>
<keyword evidence="10 12" id="KW-0472">Membrane</keyword>
<gene>
    <name evidence="18" type="ORF">E5162_05150</name>
</gene>
<feature type="short sequence motif" description="TonB C-terminal box" evidence="13">
    <location>
        <begin position="771"/>
        <end position="788"/>
    </location>
</feature>
<keyword evidence="18" id="KW-0675">Receptor</keyword>
<protein>
    <submittedName>
        <fullName evidence="18">TonB-dependent receptor</fullName>
    </submittedName>
</protein>
<evidence type="ECO:0000256" key="13">
    <source>
        <dbReference type="PROSITE-ProRule" id="PRU10144"/>
    </source>
</evidence>
<evidence type="ECO:0000256" key="12">
    <source>
        <dbReference type="PROSITE-ProRule" id="PRU01360"/>
    </source>
</evidence>
<keyword evidence="3 12" id="KW-1134">Transmembrane beta strand</keyword>
<evidence type="ECO:0000259" key="16">
    <source>
        <dbReference type="Pfam" id="PF00593"/>
    </source>
</evidence>
<keyword evidence="19" id="KW-1185">Reference proteome</keyword>
<dbReference type="PANTHER" id="PTHR32552:SF81">
    <property type="entry name" value="TONB-DEPENDENT OUTER MEMBRANE RECEPTOR"/>
    <property type="match status" value="1"/>
</dbReference>
<comment type="subcellular location">
    <subcellularLocation>
        <location evidence="1 12">Cell outer membrane</location>
        <topology evidence="1 12">Multi-pass membrane protein</topology>
    </subcellularLocation>
</comment>
<evidence type="ECO:0000256" key="6">
    <source>
        <dbReference type="ARBA" id="ARBA00022729"/>
    </source>
</evidence>
<keyword evidence="5 12" id="KW-0812">Transmembrane</keyword>
<evidence type="ECO:0000256" key="14">
    <source>
        <dbReference type="RuleBase" id="RU003357"/>
    </source>
</evidence>
<dbReference type="SUPFAM" id="SSF56935">
    <property type="entry name" value="Porins"/>
    <property type="match status" value="1"/>
</dbReference>
<comment type="caution">
    <text evidence="18">The sequence shown here is derived from an EMBL/GenBank/DDBJ whole genome shotgun (WGS) entry which is preliminary data.</text>
</comment>
<evidence type="ECO:0000256" key="1">
    <source>
        <dbReference type="ARBA" id="ARBA00004571"/>
    </source>
</evidence>
<dbReference type="GO" id="GO:0006826">
    <property type="term" value="P:iron ion transport"/>
    <property type="evidence" value="ECO:0007669"/>
    <property type="project" value="UniProtKB-KW"/>
</dbReference>
<dbReference type="Pfam" id="PF00593">
    <property type="entry name" value="TonB_dep_Rec_b-barrel"/>
    <property type="match status" value="1"/>
</dbReference>
<keyword evidence="6 15" id="KW-0732">Signal</keyword>
<feature type="chain" id="PRO_5020840574" evidence="15">
    <location>
        <begin position="35"/>
        <end position="788"/>
    </location>
</feature>
<feature type="signal peptide" evidence="15">
    <location>
        <begin position="1"/>
        <end position="34"/>
    </location>
</feature>
<evidence type="ECO:0000256" key="7">
    <source>
        <dbReference type="ARBA" id="ARBA00023004"/>
    </source>
</evidence>
<dbReference type="GO" id="GO:0009279">
    <property type="term" value="C:cell outer membrane"/>
    <property type="evidence" value="ECO:0007669"/>
    <property type="project" value="UniProtKB-SubCell"/>
</dbReference>
<sequence length="788" mass="84935">MVRKGHGAFTLAGRACPKLVLLTTVACLAAPAWAQDVPSDTPTDTQVARQDTILVTARRREESMQDVPVSVTAVSADDLERQGITNTVELDQIVPNLQFATYGTLTGNNSAAQVFIRGIGQTDATPAVDPGVGIYIDEVYMGRSVGGAMDFRDIASVQVLRGPQGTLFGRNTIGGAVLMSTNEPGAGNTLRLGVGEDNLYEGFIALDVPISEELEGRVSFGARQRDGYVTRAFDGVDLGNEDTWTAQGTVRWEPSPDVSFLLRGDYSKEDENGSPFVFVEINESQLFPIIGSVVGGCPGASFPPPTPVPMIDDPRCANDFQEMGPFTNGGTYPASSTLENGGLALTAEWDVSDTLTLKSITSARTLEWTGSRDADNTPLLVLHTNYDSESEQFSQEFQTLFDLGSVTGVAGVYYFDESSYDRLIVPLGTPGTSYDTQRVNLGTEAWAAFTDWTWDISDALSVGGGLRYTEEDKTIQGSLFNVAGVNSPEPPIPSTLCPFGGPPPTQVGCLFISDDEFTQSFSSLTGSASIQYRWTDTFMTYFRFAQGFKSGGFNQRYNAATPGNVPIAFDEETAESFEIGFKANPARGMRLNGAIFTTKYDDIQLTYRLGVVPLLFNAGEATIEGAELEWTWSPTADLMLDASMGYLDAGYDSINDPTVGGTNPTAVATLDSKLPFVPDWTWHVGASYTFHPTPDFELIPRIDVSFTDAIFFDAGNSTNIAADEVTLVNGSLTLVSLGSDWRLALHGHNLTDELYPVAGTSSTTTSSGYAEVINARPRNFTLSFTLDF</sequence>
<keyword evidence="9 14" id="KW-0798">TonB box</keyword>
<dbReference type="InterPro" id="IPR039426">
    <property type="entry name" value="TonB-dep_rcpt-like"/>
</dbReference>
<evidence type="ECO:0000256" key="3">
    <source>
        <dbReference type="ARBA" id="ARBA00022452"/>
    </source>
</evidence>
<accession>A0A4S2HF27</accession>
<evidence type="ECO:0000256" key="9">
    <source>
        <dbReference type="ARBA" id="ARBA00023077"/>
    </source>
</evidence>
<evidence type="ECO:0000313" key="18">
    <source>
        <dbReference type="EMBL" id="TGY94660.1"/>
    </source>
</evidence>
<evidence type="ECO:0000256" key="11">
    <source>
        <dbReference type="ARBA" id="ARBA00023237"/>
    </source>
</evidence>
<dbReference type="EMBL" id="SRXV01000001">
    <property type="protein sequence ID" value="TGY94660.1"/>
    <property type="molecule type" value="Genomic_DNA"/>
</dbReference>
<keyword evidence="7" id="KW-0408">Iron</keyword>
<proteinExistence type="inferred from homology"/>
<keyword evidence="2 12" id="KW-0813">Transport</keyword>
<reference evidence="18 19" key="1">
    <citation type="journal article" date="2013" name="Int. J. Syst. Evol. Microbiol.">
        <title>Marinicauda pacifica gen. nov., sp. nov., a prosthecate alphaproteobacterium of the family Hyphomonadaceae isolated from deep seawater.</title>
        <authorList>
            <person name="Zhang X.Y."/>
            <person name="Li G.W."/>
            <person name="Wang C.S."/>
            <person name="Zhang Y.J."/>
            <person name="Xu X.W."/>
            <person name="Li H."/>
            <person name="Liu A."/>
            <person name="Liu C."/>
            <person name="Xie B.B."/>
            <person name="Qin Q.L."/>
            <person name="Xu Z."/>
            <person name="Chen X.L."/>
            <person name="Zhou B.C."/>
            <person name="Zhang Y.Z."/>
        </authorList>
    </citation>
    <scope>NUCLEOTIDE SEQUENCE [LARGE SCALE GENOMIC DNA]</scope>
    <source>
        <strain evidence="18 19">P-1 km-3</strain>
    </source>
</reference>
<feature type="domain" description="TonB-dependent receptor-like beta-barrel" evidence="16">
    <location>
        <begin position="335"/>
        <end position="750"/>
    </location>
</feature>
<dbReference type="InterPro" id="IPR036942">
    <property type="entry name" value="Beta-barrel_TonB_sf"/>
</dbReference>
<keyword evidence="8" id="KW-0406">Ion transport</keyword>
<keyword evidence="4" id="KW-0410">Iron transport</keyword>
<evidence type="ECO:0000256" key="5">
    <source>
        <dbReference type="ARBA" id="ARBA00022692"/>
    </source>
</evidence>
<comment type="similarity">
    <text evidence="12 14">Belongs to the TonB-dependent receptor family.</text>
</comment>
<evidence type="ECO:0000256" key="2">
    <source>
        <dbReference type="ARBA" id="ARBA00022448"/>
    </source>
</evidence>
<dbReference type="AlphaFoldDB" id="A0A4S2HF27"/>
<dbReference type="PROSITE" id="PS52016">
    <property type="entry name" value="TONB_DEPENDENT_REC_3"/>
    <property type="match status" value="1"/>
</dbReference>
<evidence type="ECO:0000256" key="8">
    <source>
        <dbReference type="ARBA" id="ARBA00023065"/>
    </source>
</evidence>
<evidence type="ECO:0000256" key="4">
    <source>
        <dbReference type="ARBA" id="ARBA00022496"/>
    </source>
</evidence>
<evidence type="ECO:0000313" key="19">
    <source>
        <dbReference type="Proteomes" id="UP000305451"/>
    </source>
</evidence>